<keyword evidence="3" id="KW-1185">Reference proteome</keyword>
<protein>
    <submittedName>
        <fullName evidence="2">YggN family protein</fullName>
    </submittedName>
</protein>
<dbReference type="EMBL" id="JAJUBC010000002">
    <property type="protein sequence ID" value="MDD1791926.1"/>
    <property type="molecule type" value="Genomic_DNA"/>
</dbReference>
<evidence type="ECO:0000313" key="2">
    <source>
        <dbReference type="EMBL" id="MDD1791926.1"/>
    </source>
</evidence>
<dbReference type="RefSeq" id="WP_274162859.1">
    <property type="nucleotide sequence ID" value="NZ_JAJUBC010000002.1"/>
</dbReference>
<evidence type="ECO:0000313" key="3">
    <source>
        <dbReference type="Proteomes" id="UP001149400"/>
    </source>
</evidence>
<accession>A0ABT5QV90</accession>
<dbReference type="Pfam" id="PF11101">
    <property type="entry name" value="DUF2884"/>
    <property type="match status" value="1"/>
</dbReference>
<organism evidence="2 3">
    <name type="scientific">Enterovibrio gelatinilyticus</name>
    <dbReference type="NCBI Taxonomy" id="2899819"/>
    <lineage>
        <taxon>Bacteria</taxon>
        <taxon>Pseudomonadati</taxon>
        <taxon>Pseudomonadota</taxon>
        <taxon>Gammaproteobacteria</taxon>
        <taxon>Vibrionales</taxon>
        <taxon>Vibrionaceae</taxon>
        <taxon>Enterovibrio</taxon>
    </lineage>
</organism>
<reference evidence="2" key="1">
    <citation type="submission" date="2021-12" db="EMBL/GenBank/DDBJ databases">
        <title>Enterovibrio ZSDZ35 sp. nov. and Enterovibrio ZSDZ42 sp. nov., isolated from coastal seawater in Qingdao.</title>
        <authorList>
            <person name="Zhang P."/>
        </authorList>
    </citation>
    <scope>NUCLEOTIDE SEQUENCE</scope>
    <source>
        <strain evidence="2">ZSDZ42</strain>
    </source>
</reference>
<evidence type="ECO:0000256" key="1">
    <source>
        <dbReference type="SAM" id="SignalP"/>
    </source>
</evidence>
<feature type="chain" id="PRO_5046508101" evidence="1">
    <location>
        <begin position="27"/>
        <end position="253"/>
    </location>
</feature>
<feature type="signal peptide" evidence="1">
    <location>
        <begin position="1"/>
        <end position="26"/>
    </location>
</feature>
<sequence>MGSHNHTYASRVFCFILATLPFFASAETCQPELHGNLAIDADNVVFEKNNDMFRIDATGNLFYDIHRISLSDVQRASLTEYNQIIRNDLPFIGRTLTEELHTSWLALDGVISAELGEKSVLRGEIGKFHQYLQDRVNTSLYSPESLPVLNHQALTLVVREVEASIPQLIATVASQGLMDIALLSEGKSNKMQFISQKMATLQDKLADEVKLQRNRTLIARQAVCDRFEQWQMQEAEIASLIPALSDWKTVTIR</sequence>
<name>A0ABT5QV90_9GAMM</name>
<comment type="caution">
    <text evidence="2">The sequence shown here is derived from an EMBL/GenBank/DDBJ whole genome shotgun (WGS) entry which is preliminary data.</text>
</comment>
<proteinExistence type="predicted"/>
<gene>
    <name evidence="2" type="ORF">LRP50_02145</name>
</gene>
<dbReference type="Proteomes" id="UP001149400">
    <property type="component" value="Unassembled WGS sequence"/>
</dbReference>
<keyword evidence="1" id="KW-0732">Signal</keyword>
<dbReference type="InterPro" id="IPR021307">
    <property type="entry name" value="DUF2884"/>
</dbReference>